<feature type="domain" description="FAS1" evidence="1">
    <location>
        <begin position="1"/>
        <end position="130"/>
    </location>
</feature>
<dbReference type="FunFam" id="2.30.180.10:FF:000032">
    <property type="entry name" value="Fasciclin domain-containing protein, putative"/>
    <property type="match status" value="1"/>
</dbReference>
<reference evidence="2 3" key="1">
    <citation type="submission" date="2024-01" db="EMBL/GenBank/DDBJ databases">
        <title>Genomic insights into the taxonomy and metabolism of the cyanobacterium Pannus brasiliensis CCIBt3594.</title>
        <authorList>
            <person name="Machado M."/>
            <person name="Botero N.B."/>
            <person name="Andreote A.P.D."/>
            <person name="Feitosa A.M.T."/>
            <person name="Popin R."/>
            <person name="Sivonen K."/>
            <person name="Fiore M.F."/>
        </authorList>
    </citation>
    <scope>NUCLEOTIDE SEQUENCE [LARGE SCALE GENOMIC DNA]</scope>
    <source>
        <strain evidence="2 3">CCIBt3594</strain>
    </source>
</reference>
<organism evidence="2 3">
    <name type="scientific">Pannus brasiliensis CCIBt3594</name>
    <dbReference type="NCBI Taxonomy" id="1427578"/>
    <lineage>
        <taxon>Bacteria</taxon>
        <taxon>Bacillati</taxon>
        <taxon>Cyanobacteriota</taxon>
        <taxon>Cyanophyceae</taxon>
        <taxon>Oscillatoriophycideae</taxon>
        <taxon>Chroococcales</taxon>
        <taxon>Microcystaceae</taxon>
        <taxon>Pannus</taxon>
    </lineage>
</organism>
<gene>
    <name evidence="2" type="ORF">V0288_08765</name>
</gene>
<dbReference type="AlphaFoldDB" id="A0AAW9QUG2"/>
<keyword evidence="3" id="KW-1185">Reference proteome</keyword>
<evidence type="ECO:0000313" key="2">
    <source>
        <dbReference type="EMBL" id="MEG3437208.1"/>
    </source>
</evidence>
<comment type="caution">
    <text evidence="2">The sequence shown here is derived from an EMBL/GenBank/DDBJ whole genome shotgun (WGS) entry which is preliminary data.</text>
</comment>
<dbReference type="Proteomes" id="UP001328733">
    <property type="component" value="Unassembled WGS sequence"/>
</dbReference>
<sequence length="142" mass="15311">MPSIFDTLIDDGRFVTLVAAIERASLMQGLMEPGDITIFAPTDEAFSKLPSGMMDTLLDNPPELTELLTYHIIAERVPSDRISGSNSLTTVEGSTLDADTANGVRINNANVIAADIQAENGIIHAIDTVLMPRSLDRMLVAR</sequence>
<dbReference type="RefSeq" id="WP_332864692.1">
    <property type="nucleotide sequence ID" value="NZ_JBAFSM010000013.1"/>
</dbReference>
<dbReference type="PROSITE" id="PS50213">
    <property type="entry name" value="FAS1"/>
    <property type="match status" value="1"/>
</dbReference>
<evidence type="ECO:0000259" key="1">
    <source>
        <dbReference type="PROSITE" id="PS50213"/>
    </source>
</evidence>
<dbReference type="Gene3D" id="2.30.180.10">
    <property type="entry name" value="FAS1 domain"/>
    <property type="match status" value="1"/>
</dbReference>
<accession>A0AAW9QUG2</accession>
<dbReference type="InterPro" id="IPR000782">
    <property type="entry name" value="FAS1_domain"/>
</dbReference>
<evidence type="ECO:0000313" key="3">
    <source>
        <dbReference type="Proteomes" id="UP001328733"/>
    </source>
</evidence>
<dbReference type="Pfam" id="PF02469">
    <property type="entry name" value="Fasciclin"/>
    <property type="match status" value="1"/>
</dbReference>
<dbReference type="SUPFAM" id="SSF82153">
    <property type="entry name" value="FAS1 domain"/>
    <property type="match status" value="1"/>
</dbReference>
<proteinExistence type="predicted"/>
<dbReference type="PANTHER" id="PTHR10900:SF77">
    <property type="entry name" value="FI19380P1"/>
    <property type="match status" value="1"/>
</dbReference>
<protein>
    <submittedName>
        <fullName evidence="2">Fasciclin domain-containing protein</fullName>
    </submittedName>
</protein>
<dbReference type="EMBL" id="JBAFSM010000013">
    <property type="protein sequence ID" value="MEG3437208.1"/>
    <property type="molecule type" value="Genomic_DNA"/>
</dbReference>
<dbReference type="PANTHER" id="PTHR10900">
    <property type="entry name" value="PERIOSTIN-RELATED"/>
    <property type="match status" value="1"/>
</dbReference>
<name>A0AAW9QUG2_9CHRO</name>
<dbReference type="InterPro" id="IPR050904">
    <property type="entry name" value="Adhesion/Biosynth-related"/>
</dbReference>
<dbReference type="SMART" id="SM00554">
    <property type="entry name" value="FAS1"/>
    <property type="match status" value="1"/>
</dbReference>
<dbReference type="InterPro" id="IPR036378">
    <property type="entry name" value="FAS1_dom_sf"/>
</dbReference>